<accession>A0ABT8LBY4</accession>
<reference evidence="1" key="1">
    <citation type="submission" date="2023-06" db="EMBL/GenBank/DDBJ databases">
        <title>Genomic of Agaribacillus aureum.</title>
        <authorList>
            <person name="Wang G."/>
        </authorList>
    </citation>
    <scope>NUCLEOTIDE SEQUENCE</scope>
    <source>
        <strain evidence="1">BMA12</strain>
    </source>
</reference>
<sequence>MGKFKYVGLVTLLLVLFSQFSFGQIKQEYDYSSEIIWGINKNTNGGLIGGFILKYGREINEGFFETFGVELSNVKHPKEQRTQTANGSTFIWGKQNYLYTVRLQYGREKILFKKAPQQGVQINALLSVGPTIGLVTPYYISVALGPFESQSVPFDPDIHKSQRNIIGTGRLFQGLGEADFKLGANLKAGLNFEFGTFKRNVTGFEVGFMLEAFTEEIVIVPEAENRSVFPSAFITLFYGSRK</sequence>
<gene>
    <name evidence="1" type="ORF">QQ020_24640</name>
</gene>
<proteinExistence type="predicted"/>
<evidence type="ECO:0008006" key="3">
    <source>
        <dbReference type="Google" id="ProtNLM"/>
    </source>
</evidence>
<dbReference type="Proteomes" id="UP001172083">
    <property type="component" value="Unassembled WGS sequence"/>
</dbReference>
<dbReference type="EMBL" id="JAUJEB010000006">
    <property type="protein sequence ID" value="MDN5215290.1"/>
    <property type="molecule type" value="Genomic_DNA"/>
</dbReference>
<comment type="caution">
    <text evidence="1">The sequence shown here is derived from an EMBL/GenBank/DDBJ whole genome shotgun (WGS) entry which is preliminary data.</text>
</comment>
<organism evidence="1 2">
    <name type="scientific">Agaribacillus aureus</name>
    <dbReference type="NCBI Taxonomy" id="3051825"/>
    <lineage>
        <taxon>Bacteria</taxon>
        <taxon>Pseudomonadati</taxon>
        <taxon>Bacteroidota</taxon>
        <taxon>Cytophagia</taxon>
        <taxon>Cytophagales</taxon>
        <taxon>Splendidivirgaceae</taxon>
        <taxon>Agaribacillus</taxon>
    </lineage>
</organism>
<evidence type="ECO:0000313" key="1">
    <source>
        <dbReference type="EMBL" id="MDN5215290.1"/>
    </source>
</evidence>
<keyword evidence="2" id="KW-1185">Reference proteome</keyword>
<protein>
    <recommendedName>
        <fullName evidence="3">Outer membrane protein beta-barrel domain-containing protein</fullName>
    </recommendedName>
</protein>
<name>A0ABT8LBY4_9BACT</name>
<dbReference type="RefSeq" id="WP_346760627.1">
    <property type="nucleotide sequence ID" value="NZ_JAUJEB010000006.1"/>
</dbReference>
<evidence type="ECO:0000313" key="2">
    <source>
        <dbReference type="Proteomes" id="UP001172083"/>
    </source>
</evidence>